<dbReference type="GO" id="GO:0008757">
    <property type="term" value="F:S-adenosylmethionine-dependent methyltransferase activity"/>
    <property type="evidence" value="ECO:0007669"/>
    <property type="project" value="InterPro"/>
</dbReference>
<dbReference type="Proteomes" id="UP001216390">
    <property type="component" value="Chromosome"/>
</dbReference>
<keyword evidence="2" id="KW-0489">Methyltransferase</keyword>
<sequence>MTDEAAWAGYVARFHDEEPGITEDLLGRTDHDGTDPYAWCVAPLLGRHGTVLDLASGSGPVAAALPAGQPWVGLDTSAGELDRARAAGRTALVRGSATALPVADGAVRALACAMGLQVVAPLDPALAELARVLAPGGRAALLLPTGWPLGPRDLWTYLRLQAVLGQAIRYPNGPALAPRRLARRAERHGLVVSADERRAFALTVDDEAAALLVRSLYLPDTEPERRARGVPVVADRAGDRLAIPMRRVVLDRL</sequence>
<dbReference type="GO" id="GO:0032259">
    <property type="term" value="P:methylation"/>
    <property type="evidence" value="ECO:0007669"/>
    <property type="project" value="UniProtKB-KW"/>
</dbReference>
<dbReference type="RefSeq" id="WP_272736469.1">
    <property type="nucleotide sequence ID" value="NZ_CP116942.1"/>
</dbReference>
<dbReference type="EMBL" id="CP116942">
    <property type="protein sequence ID" value="WCO66947.1"/>
    <property type="molecule type" value="Genomic_DNA"/>
</dbReference>
<dbReference type="SUPFAM" id="SSF53335">
    <property type="entry name" value="S-adenosyl-L-methionine-dependent methyltransferases"/>
    <property type="match status" value="1"/>
</dbReference>
<evidence type="ECO:0000313" key="3">
    <source>
        <dbReference type="Proteomes" id="UP001216390"/>
    </source>
</evidence>
<protein>
    <submittedName>
        <fullName evidence="2">Methyltransferase domain-containing protein</fullName>
    </submittedName>
</protein>
<dbReference type="Pfam" id="PF08241">
    <property type="entry name" value="Methyltransf_11"/>
    <property type="match status" value="1"/>
</dbReference>
<dbReference type="KEGG" id="ima:PO878_20855"/>
<accession>A0AAE9YDR3</accession>
<keyword evidence="2" id="KW-0808">Transferase</keyword>
<dbReference type="Gene3D" id="3.40.50.150">
    <property type="entry name" value="Vaccinia Virus protein VP39"/>
    <property type="match status" value="1"/>
</dbReference>
<evidence type="ECO:0000259" key="1">
    <source>
        <dbReference type="Pfam" id="PF08241"/>
    </source>
</evidence>
<dbReference type="AlphaFoldDB" id="A0AAE9YDR3"/>
<name>A0AAE9YDR3_9ACTN</name>
<keyword evidence="3" id="KW-1185">Reference proteome</keyword>
<dbReference type="InterPro" id="IPR029063">
    <property type="entry name" value="SAM-dependent_MTases_sf"/>
</dbReference>
<dbReference type="CDD" id="cd02440">
    <property type="entry name" value="AdoMet_MTases"/>
    <property type="match status" value="1"/>
</dbReference>
<evidence type="ECO:0000313" key="2">
    <source>
        <dbReference type="EMBL" id="WCO66947.1"/>
    </source>
</evidence>
<dbReference type="InterPro" id="IPR013216">
    <property type="entry name" value="Methyltransf_11"/>
</dbReference>
<feature type="domain" description="Methyltransferase type 11" evidence="1">
    <location>
        <begin position="52"/>
        <end position="140"/>
    </location>
</feature>
<gene>
    <name evidence="2" type="ORF">PO878_20855</name>
</gene>
<proteinExistence type="predicted"/>
<reference evidence="2" key="1">
    <citation type="submission" date="2023-01" db="EMBL/GenBank/DDBJ databases">
        <title>The diversity of Class Acidimicrobiia in South China Sea sediment environments and the proposal of Iamia marina sp. nov., a novel species of the genus Iamia.</title>
        <authorList>
            <person name="He Y."/>
            <person name="Tian X."/>
        </authorList>
    </citation>
    <scope>NUCLEOTIDE SEQUENCE</scope>
    <source>
        <strain evidence="2">DSM 19957</strain>
    </source>
</reference>
<organism evidence="2 3">
    <name type="scientific">Iamia majanohamensis</name>
    <dbReference type="NCBI Taxonomy" id="467976"/>
    <lineage>
        <taxon>Bacteria</taxon>
        <taxon>Bacillati</taxon>
        <taxon>Actinomycetota</taxon>
        <taxon>Acidimicrobiia</taxon>
        <taxon>Acidimicrobiales</taxon>
        <taxon>Iamiaceae</taxon>
        <taxon>Iamia</taxon>
    </lineage>
</organism>